<keyword evidence="8 10" id="KW-0472">Membrane</keyword>
<dbReference type="InterPro" id="IPR036640">
    <property type="entry name" value="ABC1_TM_sf"/>
</dbReference>
<dbReference type="CDD" id="cd18579">
    <property type="entry name" value="ABC_6TM_ABCC_D1"/>
    <property type="match status" value="1"/>
</dbReference>
<keyword evidence="3" id="KW-0813">Transport</keyword>
<feature type="transmembrane region" description="Helical" evidence="10">
    <location>
        <begin position="950"/>
        <end position="970"/>
    </location>
</feature>
<name>A0ABQ7JXR9_9FUNG</name>
<evidence type="ECO:0000256" key="2">
    <source>
        <dbReference type="ARBA" id="ARBA00009726"/>
    </source>
</evidence>
<dbReference type="PROSITE" id="PS50929">
    <property type="entry name" value="ABC_TM1F"/>
    <property type="match status" value="2"/>
</dbReference>
<feature type="domain" description="ABC transporter" evidence="11">
    <location>
        <begin position="489"/>
        <end position="716"/>
    </location>
</feature>
<evidence type="ECO:0000256" key="3">
    <source>
        <dbReference type="ARBA" id="ARBA00022448"/>
    </source>
</evidence>
<dbReference type="CDD" id="cd03244">
    <property type="entry name" value="ABCC_MRP_domain2"/>
    <property type="match status" value="1"/>
</dbReference>
<keyword evidence="4 10" id="KW-0812">Transmembrane</keyword>
<dbReference type="InterPro" id="IPR044746">
    <property type="entry name" value="ABCC_6TM_D1"/>
</dbReference>
<feature type="region of interest" description="Disordered" evidence="9">
    <location>
        <begin position="412"/>
        <end position="434"/>
    </location>
</feature>
<sequence length="1437" mass="160517">MAEKVKKNPPAKIETANWLSYFSFNWIQPLLIHGWSNTIEDTDLDQLSKNDHVQGISDRLLKEWTKEVEKKQRKAKETGTKPKRPNLYLVLFRCFGLYFSISLFAGILESVCKISEAILMGHVIRFFRHPETPTSTGMAYAVGLFVVTLFHGTMHHHYFFPTMRTGLWIRQSVISLMYRKCLALSTSSSIATGTIVNLISNDVQPFENTTPFMLYAIIGPLEMIAVMCFLWKEIGVACLSGLLVFALLLPLQTYFSRHFATIRSKTVNARDERIRTLSDVFSGIELVKLCAWEVPFQEKIMMLRSIEVKYIFKANSMRAVNMAIYFFFQPLTALFVFVTYWLQYKSGDASKVLTPDKVFVSLTLFNVMRLTMTSFFPKALETMAETRVSVRRITDFLMLPELRGIENEFSTVVDDDSNDNNSNEKCAGTLPPSDPAVLVEMGNASFSWTLSTSEKNEVLELLVKERRKEQQEKNGEKQELEQEQGQELDSNENLAILSPAKAVLENVTMTLRRDELLAIVGPVGSGKSSFCMALLGELPLVSGSLALAKNSQGKHLNISYSAQSPWIFAGTIKSNILFGSRFDQERYNKVIKACELTRDLSLFPKGDETIIGEKGVTLSGGQRARVSLARAAYRDSDIYVLDDPLSAVDPKVGRALFENCINGLLKGKARVLVTHQLQYIKDCENVIVLEQGQVTHVGRVDDVMQEEVVVEKQIDDGVSIRSVKTRAKFVDVLREFAKKAPTVVEAEEDAIMKAAVKEAAAAEAALKRVKSKDTAVEDDGDGPELNLTVEEVQEGDTPWKVYYDFFRYGSTPFRLVLIVLSLAGAQAIMTAGDFFLSRWSSRSAEEQESSYYPMVFGFFCLATILMTLFRSFIFFYCVSQSSKGIFQAMLDALLKTGLDFFHANPHGRVLNRFSKDMANCDELLPYTFFDTIQILFMLFGSVIVVCIVNAWIVIAIPFLFAGFIGLRSIYIRTSRQVKRIDSQTRSPIYSQISETLDGLTSVRAFGAGERFMGRFVEAQEDNGRAFFSYLICARWLGFRLDALSALFLGVTAIACVAVRDTQEAALVGLALSYVTQLSGELQWAVRQSVEAAILMVSVERMMEYAQVKPEESGRHRKNPDGSSVIPNGWPSEAKVTFSDMSLTYPRGDGPVLKNISLDFKGGEKIGIVGRTGAGKSSMIGAIFRLVETMTGDPPHRGGISIDGIDISQIGMHDLRQNMAIIPQEPFLFRGTLRFNLDPTSKHQDVDVWAALEAAELKRMVEGLEGGLDAVVDDNGKNFSIGERQLLSLARAVLRRSKIIVMDEATANVDLQSDRMIQKAIHTQFQGATVFTIAHRLNTVIGDYDRILVLDQGEVMEFDEPWALLNCPPGEFRPSEILGSNPFVTTTSGKGWLRRMVADTGAENEAKLRQVAKEQWVKKHPSNNSSSSVSITTATTFV</sequence>
<dbReference type="InterPro" id="IPR050173">
    <property type="entry name" value="ABC_transporter_C-like"/>
</dbReference>
<dbReference type="PROSITE" id="PS50893">
    <property type="entry name" value="ABC_TRANSPORTER_2"/>
    <property type="match status" value="2"/>
</dbReference>
<evidence type="ECO:0000256" key="6">
    <source>
        <dbReference type="ARBA" id="ARBA00022840"/>
    </source>
</evidence>
<feature type="domain" description="ABC transmembrane type-1" evidence="12">
    <location>
        <begin position="101"/>
        <end position="384"/>
    </location>
</feature>
<feature type="transmembrane region" description="Helical" evidence="10">
    <location>
        <begin position="923"/>
        <end position="944"/>
    </location>
</feature>
<dbReference type="PANTHER" id="PTHR24223:SF456">
    <property type="entry name" value="MULTIDRUG RESISTANCE-ASSOCIATED PROTEIN LETHAL(2)03659"/>
    <property type="match status" value="1"/>
</dbReference>
<evidence type="ECO:0000256" key="9">
    <source>
        <dbReference type="SAM" id="MobiDB-lite"/>
    </source>
</evidence>
<feature type="domain" description="ABC transmembrane type-1" evidence="12">
    <location>
        <begin position="816"/>
        <end position="1090"/>
    </location>
</feature>
<dbReference type="InterPro" id="IPR027417">
    <property type="entry name" value="P-loop_NTPase"/>
</dbReference>
<evidence type="ECO:0000256" key="7">
    <source>
        <dbReference type="ARBA" id="ARBA00022989"/>
    </source>
</evidence>
<dbReference type="CDD" id="cd18580">
    <property type="entry name" value="ABC_6TM_ABCC_D2"/>
    <property type="match status" value="1"/>
</dbReference>
<feature type="compositionally biased region" description="Basic and acidic residues" evidence="9">
    <location>
        <begin position="469"/>
        <end position="480"/>
    </location>
</feature>
<evidence type="ECO:0000256" key="1">
    <source>
        <dbReference type="ARBA" id="ARBA00004141"/>
    </source>
</evidence>
<evidence type="ECO:0000256" key="4">
    <source>
        <dbReference type="ARBA" id="ARBA00022692"/>
    </source>
</evidence>
<feature type="transmembrane region" description="Helical" evidence="10">
    <location>
        <begin position="87"/>
        <end position="108"/>
    </location>
</feature>
<feature type="transmembrane region" description="Helical" evidence="10">
    <location>
        <begin position="815"/>
        <end position="836"/>
    </location>
</feature>
<dbReference type="InterPro" id="IPR044726">
    <property type="entry name" value="ABCC_6TM_D2"/>
</dbReference>
<keyword evidence="5" id="KW-0547">Nucleotide-binding</keyword>
<dbReference type="Gene3D" id="3.40.50.300">
    <property type="entry name" value="P-loop containing nucleotide triphosphate hydrolases"/>
    <property type="match status" value="2"/>
</dbReference>
<feature type="transmembrane region" description="Helical" evidence="10">
    <location>
        <begin position="212"/>
        <end position="231"/>
    </location>
</feature>
<dbReference type="InterPro" id="IPR011527">
    <property type="entry name" value="ABC1_TM_dom"/>
</dbReference>
<dbReference type="InterPro" id="IPR003593">
    <property type="entry name" value="AAA+_ATPase"/>
</dbReference>
<dbReference type="SUPFAM" id="SSF90123">
    <property type="entry name" value="ABC transporter transmembrane region"/>
    <property type="match status" value="2"/>
</dbReference>
<keyword evidence="14" id="KW-1185">Reference proteome</keyword>
<feature type="region of interest" description="Disordered" evidence="9">
    <location>
        <begin position="1413"/>
        <end position="1437"/>
    </location>
</feature>
<dbReference type="Pfam" id="PF00664">
    <property type="entry name" value="ABC_membrane"/>
    <property type="match status" value="2"/>
</dbReference>
<feature type="region of interest" description="Disordered" evidence="9">
    <location>
        <begin position="1108"/>
        <end position="1127"/>
    </location>
</feature>
<evidence type="ECO:0000256" key="5">
    <source>
        <dbReference type="ARBA" id="ARBA00022741"/>
    </source>
</evidence>
<feature type="transmembrane region" description="Helical" evidence="10">
    <location>
        <begin position="322"/>
        <end position="342"/>
    </location>
</feature>
<dbReference type="CDD" id="cd03250">
    <property type="entry name" value="ABCC_MRP_domain1"/>
    <property type="match status" value="1"/>
</dbReference>
<dbReference type="PANTHER" id="PTHR24223">
    <property type="entry name" value="ATP-BINDING CASSETTE SUB-FAMILY C"/>
    <property type="match status" value="1"/>
</dbReference>
<evidence type="ECO:0000256" key="8">
    <source>
        <dbReference type="ARBA" id="ARBA00023136"/>
    </source>
</evidence>
<dbReference type="Gene3D" id="1.20.1560.10">
    <property type="entry name" value="ABC transporter type 1, transmembrane domain"/>
    <property type="match status" value="2"/>
</dbReference>
<evidence type="ECO:0000259" key="12">
    <source>
        <dbReference type="PROSITE" id="PS50929"/>
    </source>
</evidence>
<dbReference type="Pfam" id="PF00005">
    <property type="entry name" value="ABC_tran"/>
    <property type="match status" value="2"/>
</dbReference>
<feature type="transmembrane region" description="Helical" evidence="10">
    <location>
        <begin position="236"/>
        <end position="255"/>
    </location>
</feature>
<evidence type="ECO:0000313" key="13">
    <source>
        <dbReference type="EMBL" id="KAG0286693.1"/>
    </source>
</evidence>
<dbReference type="SUPFAM" id="SSF52540">
    <property type="entry name" value="P-loop containing nucleoside triphosphate hydrolases"/>
    <property type="match status" value="2"/>
</dbReference>
<evidence type="ECO:0000259" key="11">
    <source>
        <dbReference type="PROSITE" id="PS50893"/>
    </source>
</evidence>
<feature type="transmembrane region" description="Helical" evidence="10">
    <location>
        <begin position="856"/>
        <end position="878"/>
    </location>
</feature>
<comment type="caution">
    <text evidence="13">The sequence shown here is derived from an EMBL/GenBank/DDBJ whole genome shotgun (WGS) entry which is preliminary data.</text>
</comment>
<feature type="region of interest" description="Disordered" evidence="9">
    <location>
        <begin position="469"/>
        <end position="491"/>
    </location>
</feature>
<evidence type="ECO:0000313" key="14">
    <source>
        <dbReference type="Proteomes" id="UP001194696"/>
    </source>
</evidence>
<feature type="domain" description="ABC transporter" evidence="11">
    <location>
        <begin position="1135"/>
        <end position="1376"/>
    </location>
</feature>
<feature type="transmembrane region" description="Helical" evidence="10">
    <location>
        <begin position="138"/>
        <end position="160"/>
    </location>
</feature>
<accession>A0ABQ7JXR9</accession>
<proteinExistence type="inferred from homology"/>
<dbReference type="PROSITE" id="PS00211">
    <property type="entry name" value="ABC_TRANSPORTER_1"/>
    <property type="match status" value="1"/>
</dbReference>
<reference evidence="13 14" key="1">
    <citation type="journal article" date="2020" name="Fungal Divers.">
        <title>Resolving the Mortierellaceae phylogeny through synthesis of multi-gene phylogenetics and phylogenomics.</title>
        <authorList>
            <person name="Vandepol N."/>
            <person name="Liber J."/>
            <person name="Desiro A."/>
            <person name="Na H."/>
            <person name="Kennedy M."/>
            <person name="Barry K."/>
            <person name="Grigoriev I.V."/>
            <person name="Miller A.N."/>
            <person name="O'Donnell K."/>
            <person name="Stajich J.E."/>
            <person name="Bonito G."/>
        </authorList>
    </citation>
    <scope>NUCLEOTIDE SEQUENCE [LARGE SCALE GENOMIC DNA]</scope>
    <source>
        <strain evidence="13 14">AD045</strain>
    </source>
</reference>
<comment type="similarity">
    <text evidence="2">Belongs to the ABC transporter superfamily. ABCC family. Conjugate transporter (TC 3.A.1.208) subfamily.</text>
</comment>
<feature type="compositionally biased region" description="Acidic residues" evidence="9">
    <location>
        <begin position="481"/>
        <end position="490"/>
    </location>
</feature>
<feature type="transmembrane region" description="Helical" evidence="10">
    <location>
        <begin position="181"/>
        <end position="200"/>
    </location>
</feature>
<protein>
    <recommendedName>
        <fullName evidence="15">P-loop containing nucleoside triphosphate hydrolase protein</fullName>
    </recommendedName>
</protein>
<keyword evidence="7 10" id="KW-1133">Transmembrane helix</keyword>
<dbReference type="InterPro" id="IPR017871">
    <property type="entry name" value="ABC_transporter-like_CS"/>
</dbReference>
<gene>
    <name evidence="13" type="ORF">BGZ96_009249</name>
</gene>
<dbReference type="SMART" id="SM00382">
    <property type="entry name" value="AAA"/>
    <property type="match status" value="2"/>
</dbReference>
<dbReference type="InterPro" id="IPR003439">
    <property type="entry name" value="ABC_transporter-like_ATP-bd"/>
</dbReference>
<keyword evidence="6" id="KW-0067">ATP-binding</keyword>
<organism evidence="13 14">
    <name type="scientific">Linnemannia gamsii</name>
    <dbReference type="NCBI Taxonomy" id="64522"/>
    <lineage>
        <taxon>Eukaryota</taxon>
        <taxon>Fungi</taxon>
        <taxon>Fungi incertae sedis</taxon>
        <taxon>Mucoromycota</taxon>
        <taxon>Mortierellomycotina</taxon>
        <taxon>Mortierellomycetes</taxon>
        <taxon>Mortierellales</taxon>
        <taxon>Mortierellaceae</taxon>
        <taxon>Linnemannia</taxon>
    </lineage>
</organism>
<evidence type="ECO:0000256" key="10">
    <source>
        <dbReference type="SAM" id="Phobius"/>
    </source>
</evidence>
<dbReference type="Proteomes" id="UP001194696">
    <property type="component" value="Unassembled WGS sequence"/>
</dbReference>
<dbReference type="EMBL" id="JAAAIM010000552">
    <property type="protein sequence ID" value="KAG0286693.1"/>
    <property type="molecule type" value="Genomic_DNA"/>
</dbReference>
<evidence type="ECO:0008006" key="15">
    <source>
        <dbReference type="Google" id="ProtNLM"/>
    </source>
</evidence>
<comment type="subcellular location">
    <subcellularLocation>
        <location evidence="1">Membrane</location>
        <topology evidence="1">Multi-pass membrane protein</topology>
    </subcellularLocation>
</comment>